<proteinExistence type="predicted"/>
<reference evidence="2" key="1">
    <citation type="submission" date="2025-08" db="UniProtKB">
        <authorList>
            <consortium name="RefSeq"/>
        </authorList>
    </citation>
    <scope>IDENTIFICATION</scope>
</reference>
<dbReference type="OrthoDB" id="8918678at2759"/>
<evidence type="ECO:0000313" key="1">
    <source>
        <dbReference type="Proteomes" id="UP000515152"/>
    </source>
</evidence>
<dbReference type="Proteomes" id="UP000515152">
    <property type="component" value="Chromosome 13"/>
</dbReference>
<dbReference type="GeneID" id="116223251"/>
<sequence length="216" mass="24640">MTSETGSIASEMSMKMASDEGNYQHQVDESPLSETKKPICQQGLEEVSTGSHCTWWAWYDERYEAFFKQISKVSHEHYYLDFNNVSDEEQDEMHGNLALVNNAMSGNVAFPGPLVRGETDHRQVYWYILTEWQRCIKDDAIHDKVGAEMVWRMLALLWRKNGMVSGKDLAILLVQETLHDTEAPDSCDAELVELLILGKKKARSSCTNPDVLFCII</sequence>
<dbReference type="KEGG" id="char:116223251"/>
<organism evidence="1 2">
    <name type="scientific">Clupea harengus</name>
    <name type="common">Atlantic herring</name>
    <dbReference type="NCBI Taxonomy" id="7950"/>
    <lineage>
        <taxon>Eukaryota</taxon>
        <taxon>Metazoa</taxon>
        <taxon>Chordata</taxon>
        <taxon>Craniata</taxon>
        <taxon>Vertebrata</taxon>
        <taxon>Euteleostomi</taxon>
        <taxon>Actinopterygii</taxon>
        <taxon>Neopterygii</taxon>
        <taxon>Teleostei</taxon>
        <taxon>Clupei</taxon>
        <taxon>Clupeiformes</taxon>
        <taxon>Clupeoidei</taxon>
        <taxon>Clupeidae</taxon>
        <taxon>Clupea</taxon>
    </lineage>
</organism>
<evidence type="ECO:0000313" key="2">
    <source>
        <dbReference type="RefSeq" id="XP_031435155.1"/>
    </source>
</evidence>
<accession>A0A6P8GJR7</accession>
<dbReference type="AlphaFoldDB" id="A0A6P8GJR7"/>
<dbReference type="RefSeq" id="XP_031435155.1">
    <property type="nucleotide sequence ID" value="XM_031579295.1"/>
</dbReference>
<gene>
    <name evidence="2" type="primary">LOC116223251</name>
</gene>
<keyword evidence="1" id="KW-1185">Reference proteome</keyword>
<name>A0A6P8GJR7_CLUHA</name>
<protein>
    <submittedName>
        <fullName evidence="2">Uncharacterized protein LOC116223251</fullName>
    </submittedName>
</protein>